<evidence type="ECO:0000313" key="9">
    <source>
        <dbReference type="EMBL" id="GAV66231.1"/>
    </source>
</evidence>
<dbReference type="InParanoid" id="A0A1Q3BDZ1"/>
<evidence type="ECO:0000313" key="10">
    <source>
        <dbReference type="Proteomes" id="UP000187406"/>
    </source>
</evidence>
<dbReference type="GO" id="GO:0010193">
    <property type="term" value="P:response to ozone"/>
    <property type="evidence" value="ECO:0007669"/>
    <property type="project" value="UniProtKB-ARBA"/>
</dbReference>
<comment type="subcellular location">
    <subcellularLocation>
        <location evidence="1">Nucleus</location>
    </subcellularLocation>
</comment>
<evidence type="ECO:0000256" key="3">
    <source>
        <dbReference type="ARBA" id="ARBA00023125"/>
    </source>
</evidence>
<organism evidence="9 10">
    <name type="scientific">Cephalotus follicularis</name>
    <name type="common">Albany pitcher plant</name>
    <dbReference type="NCBI Taxonomy" id="3775"/>
    <lineage>
        <taxon>Eukaryota</taxon>
        <taxon>Viridiplantae</taxon>
        <taxon>Streptophyta</taxon>
        <taxon>Embryophyta</taxon>
        <taxon>Tracheophyta</taxon>
        <taxon>Spermatophyta</taxon>
        <taxon>Magnoliopsida</taxon>
        <taxon>eudicotyledons</taxon>
        <taxon>Gunneridae</taxon>
        <taxon>Pentapetalae</taxon>
        <taxon>rosids</taxon>
        <taxon>fabids</taxon>
        <taxon>Oxalidales</taxon>
        <taxon>Cephalotaceae</taxon>
        <taxon>Cephalotus</taxon>
    </lineage>
</organism>
<dbReference type="FunCoup" id="A0A1Q3BDZ1">
    <property type="interactions" value="106"/>
</dbReference>
<evidence type="ECO:0000256" key="5">
    <source>
        <dbReference type="ARBA" id="ARBA00023242"/>
    </source>
</evidence>
<dbReference type="Proteomes" id="UP000187406">
    <property type="component" value="Unassembled WGS sequence"/>
</dbReference>
<dbReference type="OrthoDB" id="1888929at2759"/>
<proteinExistence type="inferred from homology"/>
<reference evidence="10" key="1">
    <citation type="submission" date="2016-04" db="EMBL/GenBank/DDBJ databases">
        <title>Cephalotus genome sequencing.</title>
        <authorList>
            <person name="Fukushima K."/>
            <person name="Hasebe M."/>
            <person name="Fang X."/>
        </authorList>
    </citation>
    <scope>NUCLEOTIDE SEQUENCE [LARGE SCALE GENOMIC DNA]</scope>
    <source>
        <strain evidence="10">cv. St1</strain>
    </source>
</reference>
<sequence length="354" mass="39795">MENMGDWGKNKNLVMNELTQGKELAKQLQIHLKMPSSSHETREMLIQMILTSYEKALSMLNCKSNSEVEQHHVAGIAIRSSESPPSLTGSPRSDDSDRDFKDQEHKDVSKKRKTLPRWTQRVRVNPGTGLEDPLDDGFSWRKYGQKCILGAKYPRGYYRCTHRNVQSCWATKQVQRSDEDPMIFEVTYSGSHTCRQAPLKILPSNQEPNRTSIGPQQPLQIMQQPPPDQLLNFQSSLKVITEGLDTCELSFPYHFASTSNAMPPENNVNQPSINDTDFMGSISPSFISPSTSGTNYFSMSPSGINSFQGIQNFNDRSELAEITTSASNSPTVALDFPFANDPNFTFDNYPGFFS</sequence>
<dbReference type="AlphaFoldDB" id="A0A1Q3BDZ1"/>
<evidence type="ECO:0000256" key="6">
    <source>
        <dbReference type="ARBA" id="ARBA00060850"/>
    </source>
</evidence>
<keyword evidence="10" id="KW-1185">Reference proteome</keyword>
<evidence type="ECO:0000256" key="4">
    <source>
        <dbReference type="ARBA" id="ARBA00023163"/>
    </source>
</evidence>
<gene>
    <name evidence="9" type="ORF">CFOL_v3_09741</name>
</gene>
<dbReference type="GO" id="GO:0010150">
    <property type="term" value="P:leaf senescence"/>
    <property type="evidence" value="ECO:0007669"/>
    <property type="project" value="UniProtKB-ARBA"/>
</dbReference>
<feature type="domain" description="WRKY" evidence="8">
    <location>
        <begin position="129"/>
        <end position="192"/>
    </location>
</feature>
<dbReference type="SUPFAM" id="SSF118290">
    <property type="entry name" value="WRKY DNA-binding domain"/>
    <property type="match status" value="1"/>
</dbReference>
<keyword evidence="3" id="KW-0238">DNA-binding</keyword>
<dbReference type="Pfam" id="PF03106">
    <property type="entry name" value="WRKY"/>
    <property type="match status" value="1"/>
</dbReference>
<dbReference type="InterPro" id="IPR003657">
    <property type="entry name" value="WRKY_dom"/>
</dbReference>
<dbReference type="GO" id="GO:0009751">
    <property type="term" value="P:response to salicylic acid"/>
    <property type="evidence" value="ECO:0007669"/>
    <property type="project" value="UniProtKB-ARBA"/>
</dbReference>
<dbReference type="GO" id="GO:0000976">
    <property type="term" value="F:transcription cis-regulatory region binding"/>
    <property type="evidence" value="ECO:0007669"/>
    <property type="project" value="TreeGrafter"/>
</dbReference>
<feature type="compositionally biased region" description="Polar residues" evidence="7">
    <location>
        <begin position="80"/>
        <end position="91"/>
    </location>
</feature>
<protein>
    <submittedName>
        <fullName evidence="9">WRKY domain-containing protein</fullName>
    </submittedName>
</protein>
<evidence type="ECO:0000256" key="2">
    <source>
        <dbReference type="ARBA" id="ARBA00023015"/>
    </source>
</evidence>
<dbReference type="FunFam" id="2.20.25.80:FF:000009">
    <property type="entry name" value="WRKY transcription factor 53"/>
    <property type="match status" value="1"/>
</dbReference>
<keyword evidence="2" id="KW-0805">Transcription regulation</keyword>
<dbReference type="GO" id="GO:0042542">
    <property type="term" value="P:response to hydrogen peroxide"/>
    <property type="evidence" value="ECO:0007669"/>
    <property type="project" value="UniProtKB-ARBA"/>
</dbReference>
<dbReference type="SMART" id="SM00774">
    <property type="entry name" value="WRKY"/>
    <property type="match status" value="1"/>
</dbReference>
<dbReference type="GO" id="GO:0003700">
    <property type="term" value="F:DNA-binding transcription factor activity"/>
    <property type="evidence" value="ECO:0007669"/>
    <property type="project" value="InterPro"/>
</dbReference>
<evidence type="ECO:0000259" key="8">
    <source>
        <dbReference type="PROSITE" id="PS50811"/>
    </source>
</evidence>
<comment type="similarity">
    <text evidence="6">Belongs to the WRKY group III family.</text>
</comment>
<keyword evidence="5" id="KW-0539">Nucleus</keyword>
<dbReference type="PROSITE" id="PS50811">
    <property type="entry name" value="WRKY"/>
    <property type="match status" value="1"/>
</dbReference>
<comment type="caution">
    <text evidence="9">The sequence shown here is derived from an EMBL/GenBank/DDBJ whole genome shotgun (WGS) entry which is preliminary data.</text>
</comment>
<evidence type="ECO:0000256" key="1">
    <source>
        <dbReference type="ARBA" id="ARBA00004123"/>
    </source>
</evidence>
<dbReference type="InterPro" id="IPR036576">
    <property type="entry name" value="WRKY_dom_sf"/>
</dbReference>
<keyword evidence="4" id="KW-0804">Transcription</keyword>
<dbReference type="GO" id="GO:0005634">
    <property type="term" value="C:nucleus"/>
    <property type="evidence" value="ECO:0007669"/>
    <property type="project" value="UniProtKB-SubCell"/>
</dbReference>
<dbReference type="Gene3D" id="2.20.25.80">
    <property type="entry name" value="WRKY domain"/>
    <property type="match status" value="1"/>
</dbReference>
<evidence type="ECO:0000256" key="7">
    <source>
        <dbReference type="SAM" id="MobiDB-lite"/>
    </source>
</evidence>
<feature type="region of interest" description="Disordered" evidence="7">
    <location>
        <begin position="76"/>
        <end position="114"/>
    </location>
</feature>
<dbReference type="InterPro" id="IPR044810">
    <property type="entry name" value="WRKY_plant"/>
</dbReference>
<name>A0A1Q3BDZ1_CEPFO</name>
<accession>A0A1Q3BDZ1</accession>
<dbReference type="PANTHER" id="PTHR32096">
    <property type="entry name" value="WRKY TRANSCRIPTION FACTOR 30-RELATED-RELATED"/>
    <property type="match status" value="1"/>
</dbReference>
<dbReference type="EMBL" id="BDDD01000461">
    <property type="protein sequence ID" value="GAV66231.1"/>
    <property type="molecule type" value="Genomic_DNA"/>
</dbReference>
<dbReference type="PANTHER" id="PTHR32096:SF115">
    <property type="entry name" value="WRKY TRANSCRIPTION FACTOR 30-RELATED"/>
    <property type="match status" value="1"/>
</dbReference>
<dbReference type="STRING" id="3775.A0A1Q3BDZ1"/>
<feature type="compositionally biased region" description="Basic and acidic residues" evidence="7">
    <location>
        <begin position="92"/>
        <end position="107"/>
    </location>
</feature>